<gene>
    <name evidence="1" type="ORF">QR98_0097670</name>
</gene>
<dbReference type="Proteomes" id="UP000616769">
    <property type="component" value="Unassembled WGS sequence"/>
</dbReference>
<comment type="caution">
    <text evidence="1">The sequence shown here is derived from an EMBL/GenBank/DDBJ whole genome shotgun (WGS) entry which is preliminary data.</text>
</comment>
<protein>
    <submittedName>
        <fullName evidence="1">Uncharacterized protein</fullName>
    </submittedName>
</protein>
<sequence>MEPNNIAFASLESETLSDCYDDSIEFFDTSSSCSDDKIKFNHSFGLAETDNYYSSSLSNEIDNEEEFSIPFVTCSEADGYEEEFQQLCKIITERIENQFGILIDEPKLDYEEFRKLFHIFDGNLEKIERYIRIDFKPNIIVVQNNLNIDEKNKISSNLIHKEESQSLRLMNEEIFIYPNKLSVEKKLNPFK</sequence>
<evidence type="ECO:0000313" key="2">
    <source>
        <dbReference type="Proteomes" id="UP000616769"/>
    </source>
</evidence>
<dbReference type="VEuPathDB" id="VectorBase:SSCA009018"/>
<accession>A0A132AJU8</accession>
<proteinExistence type="predicted"/>
<organism evidence="1 2">
    <name type="scientific">Sarcoptes scabiei</name>
    <name type="common">Itch mite</name>
    <name type="synonym">Acarus scabiei</name>
    <dbReference type="NCBI Taxonomy" id="52283"/>
    <lineage>
        <taxon>Eukaryota</taxon>
        <taxon>Metazoa</taxon>
        <taxon>Ecdysozoa</taxon>
        <taxon>Arthropoda</taxon>
        <taxon>Chelicerata</taxon>
        <taxon>Arachnida</taxon>
        <taxon>Acari</taxon>
        <taxon>Acariformes</taxon>
        <taxon>Sarcoptiformes</taxon>
        <taxon>Astigmata</taxon>
        <taxon>Psoroptidia</taxon>
        <taxon>Sarcoptoidea</taxon>
        <taxon>Sarcoptidae</taxon>
        <taxon>Sarcoptinae</taxon>
        <taxon>Sarcoptes</taxon>
    </lineage>
</organism>
<dbReference type="EMBL" id="JXLN01016653">
    <property type="protein sequence ID" value="KPM11197.1"/>
    <property type="molecule type" value="Genomic_DNA"/>
</dbReference>
<reference evidence="1 2" key="1">
    <citation type="journal article" date="2015" name="Parasit. Vectors">
        <title>Draft genome of the scabies mite.</title>
        <authorList>
            <person name="Rider S.D.Jr."/>
            <person name="Morgan M.S."/>
            <person name="Arlian L.G."/>
        </authorList>
    </citation>
    <scope>NUCLEOTIDE SEQUENCE [LARGE SCALE GENOMIC DNA]</scope>
    <source>
        <strain evidence="1">Arlian Lab</strain>
    </source>
</reference>
<evidence type="ECO:0000313" key="1">
    <source>
        <dbReference type="EMBL" id="KPM11197.1"/>
    </source>
</evidence>
<name>A0A132AJU8_SARSC</name>
<dbReference type="AlphaFoldDB" id="A0A132AJU8"/>